<gene>
    <name evidence="2" type="ORF">DPMN_030877</name>
</gene>
<evidence type="ECO:0000256" key="1">
    <source>
        <dbReference type="SAM" id="MobiDB-lite"/>
    </source>
</evidence>
<sequence>MAGVTSIKMAENAEIKHTVFPAIPNNDLRAGYGRRRQLAVYNGNTLKGYVDGLPEPNLPKPPRRLPHSIYGA</sequence>
<evidence type="ECO:0000313" key="2">
    <source>
        <dbReference type="EMBL" id="KAH3867742.1"/>
    </source>
</evidence>
<comment type="caution">
    <text evidence="2">The sequence shown here is derived from an EMBL/GenBank/DDBJ whole genome shotgun (WGS) entry which is preliminary data.</text>
</comment>
<evidence type="ECO:0000313" key="3">
    <source>
        <dbReference type="Proteomes" id="UP000828390"/>
    </source>
</evidence>
<reference evidence="2" key="1">
    <citation type="journal article" date="2019" name="bioRxiv">
        <title>The Genome of the Zebra Mussel, Dreissena polymorpha: A Resource for Invasive Species Research.</title>
        <authorList>
            <person name="McCartney M.A."/>
            <person name="Auch B."/>
            <person name="Kono T."/>
            <person name="Mallez S."/>
            <person name="Zhang Y."/>
            <person name="Obille A."/>
            <person name="Becker A."/>
            <person name="Abrahante J.E."/>
            <person name="Garbe J."/>
            <person name="Badalamenti J.P."/>
            <person name="Herman A."/>
            <person name="Mangelson H."/>
            <person name="Liachko I."/>
            <person name="Sullivan S."/>
            <person name="Sone E.D."/>
            <person name="Koren S."/>
            <person name="Silverstein K.A.T."/>
            <person name="Beckman K.B."/>
            <person name="Gohl D.M."/>
        </authorList>
    </citation>
    <scope>NUCLEOTIDE SEQUENCE</scope>
    <source>
        <strain evidence="2">Duluth1</strain>
        <tissue evidence="2">Whole animal</tissue>
    </source>
</reference>
<organism evidence="2 3">
    <name type="scientific">Dreissena polymorpha</name>
    <name type="common">Zebra mussel</name>
    <name type="synonym">Mytilus polymorpha</name>
    <dbReference type="NCBI Taxonomy" id="45954"/>
    <lineage>
        <taxon>Eukaryota</taxon>
        <taxon>Metazoa</taxon>
        <taxon>Spiralia</taxon>
        <taxon>Lophotrochozoa</taxon>
        <taxon>Mollusca</taxon>
        <taxon>Bivalvia</taxon>
        <taxon>Autobranchia</taxon>
        <taxon>Heteroconchia</taxon>
        <taxon>Euheterodonta</taxon>
        <taxon>Imparidentia</taxon>
        <taxon>Neoheterodontei</taxon>
        <taxon>Myida</taxon>
        <taxon>Dreissenoidea</taxon>
        <taxon>Dreissenidae</taxon>
        <taxon>Dreissena</taxon>
    </lineage>
</organism>
<feature type="region of interest" description="Disordered" evidence="1">
    <location>
        <begin position="52"/>
        <end position="72"/>
    </location>
</feature>
<keyword evidence="3" id="KW-1185">Reference proteome</keyword>
<name>A0A9D4LYX8_DREPO</name>
<dbReference type="AlphaFoldDB" id="A0A9D4LYX8"/>
<accession>A0A9D4LYX8</accession>
<dbReference type="EMBL" id="JAIWYP010000002">
    <property type="protein sequence ID" value="KAH3867742.1"/>
    <property type="molecule type" value="Genomic_DNA"/>
</dbReference>
<protein>
    <submittedName>
        <fullName evidence="2">Uncharacterized protein</fullName>
    </submittedName>
</protein>
<proteinExistence type="predicted"/>
<reference evidence="2" key="2">
    <citation type="submission" date="2020-11" db="EMBL/GenBank/DDBJ databases">
        <authorList>
            <person name="McCartney M.A."/>
            <person name="Auch B."/>
            <person name="Kono T."/>
            <person name="Mallez S."/>
            <person name="Becker A."/>
            <person name="Gohl D.M."/>
            <person name="Silverstein K.A.T."/>
            <person name="Koren S."/>
            <person name="Bechman K.B."/>
            <person name="Herman A."/>
            <person name="Abrahante J.E."/>
            <person name="Garbe J."/>
        </authorList>
    </citation>
    <scope>NUCLEOTIDE SEQUENCE</scope>
    <source>
        <strain evidence="2">Duluth1</strain>
        <tissue evidence="2">Whole animal</tissue>
    </source>
</reference>
<dbReference type="Proteomes" id="UP000828390">
    <property type="component" value="Unassembled WGS sequence"/>
</dbReference>